<sequence length="504" mass="56736">MKSRHSLLHMMLERSLSEVAEFGPQLPKGAIPVEFKVDEEVTITYVYPEMIKPDNSNRPTFYEIMTDDLDVWNSDSESEDEIGDGWSTFISKKEKYQRSNETGKKSSSVPLAGHTLGAWSTEVQSIEEVSSKESQEAWTLVKRHHQKAPQLPSPDTHDEKPRSRRKSRNNQRRKTKIKARANAKSTEMEATSRPFLDHNIPSGTSLADALNLSFDDRMALIAALIDLEAYQGKVLEPIKSTTYQDCMATITFNDDDLQLGSRLHNRPLYVSGYIRECKLHQIMIDCGSAVNIMPIKTMKKIGINVGDLSKSNIMIQGFNQKGQRAIGMIRLKLQTVKLNSSALFHVIEAKTSYELLLGRVWLHETGVVPSTWNQCFKYSRDGEVKSVVAESKPFLKEESYFANAKFYSEVPETSKVSTSIPSIEKLYISNSTKQNMPHVKEVEDPKQTFKGHYNPQVKKLFENAGFGKGEPRKLGDLDSVLFDGRVPSDSGGSFIAQPKYGLGI</sequence>
<dbReference type="CDD" id="cd00303">
    <property type="entry name" value="retropepsin_like"/>
    <property type="match status" value="1"/>
</dbReference>
<dbReference type="EMBL" id="JBFOLK010000004">
    <property type="protein sequence ID" value="KAL2518079.1"/>
    <property type="molecule type" value="Genomic_DNA"/>
</dbReference>
<organism evidence="2 3">
    <name type="scientific">Abeliophyllum distichum</name>
    <dbReference type="NCBI Taxonomy" id="126358"/>
    <lineage>
        <taxon>Eukaryota</taxon>
        <taxon>Viridiplantae</taxon>
        <taxon>Streptophyta</taxon>
        <taxon>Embryophyta</taxon>
        <taxon>Tracheophyta</taxon>
        <taxon>Spermatophyta</taxon>
        <taxon>Magnoliopsida</taxon>
        <taxon>eudicotyledons</taxon>
        <taxon>Gunneridae</taxon>
        <taxon>Pentapetalae</taxon>
        <taxon>asterids</taxon>
        <taxon>lamiids</taxon>
        <taxon>Lamiales</taxon>
        <taxon>Oleaceae</taxon>
        <taxon>Forsythieae</taxon>
        <taxon>Abeliophyllum</taxon>
    </lineage>
</organism>
<accession>A0ABD1TZC0</accession>
<dbReference type="InterPro" id="IPR021109">
    <property type="entry name" value="Peptidase_aspartic_dom_sf"/>
</dbReference>
<feature type="region of interest" description="Disordered" evidence="1">
    <location>
        <begin position="136"/>
        <end position="196"/>
    </location>
</feature>
<evidence type="ECO:0000313" key="2">
    <source>
        <dbReference type="EMBL" id="KAL2518079.1"/>
    </source>
</evidence>
<name>A0ABD1TZC0_9LAMI</name>
<evidence type="ECO:0000256" key="1">
    <source>
        <dbReference type="SAM" id="MobiDB-lite"/>
    </source>
</evidence>
<dbReference type="AlphaFoldDB" id="A0ABD1TZC0"/>
<reference evidence="3" key="1">
    <citation type="submission" date="2024-07" db="EMBL/GenBank/DDBJ databases">
        <title>Two chromosome-level genome assemblies of Korean endemic species Abeliophyllum distichum and Forsythia ovata (Oleaceae).</title>
        <authorList>
            <person name="Jang H."/>
        </authorList>
    </citation>
    <scope>NUCLEOTIDE SEQUENCE [LARGE SCALE GENOMIC DNA]</scope>
</reference>
<comment type="caution">
    <text evidence="2">The sequence shown here is derived from an EMBL/GenBank/DDBJ whole genome shotgun (WGS) entry which is preliminary data.</text>
</comment>
<dbReference type="PANTHER" id="PTHR33240">
    <property type="entry name" value="OS08G0508500 PROTEIN"/>
    <property type="match status" value="1"/>
</dbReference>
<keyword evidence="3" id="KW-1185">Reference proteome</keyword>
<dbReference type="Gene3D" id="2.40.70.10">
    <property type="entry name" value="Acid Proteases"/>
    <property type="match status" value="1"/>
</dbReference>
<dbReference type="PANTHER" id="PTHR33240:SF15">
    <property type="entry name" value="GAG-PRO-LIKE PROTEIN"/>
    <property type="match status" value="1"/>
</dbReference>
<evidence type="ECO:0000313" key="3">
    <source>
        <dbReference type="Proteomes" id="UP001604336"/>
    </source>
</evidence>
<gene>
    <name evidence="2" type="ORF">Adt_14326</name>
</gene>
<dbReference type="SUPFAM" id="SSF50630">
    <property type="entry name" value="Acid proteases"/>
    <property type="match status" value="1"/>
</dbReference>
<feature type="compositionally biased region" description="Basic residues" evidence="1">
    <location>
        <begin position="162"/>
        <end position="181"/>
    </location>
</feature>
<proteinExistence type="predicted"/>
<dbReference type="Proteomes" id="UP001604336">
    <property type="component" value="Unassembled WGS sequence"/>
</dbReference>
<protein>
    <submittedName>
        <fullName evidence="2">Uncharacterized protein</fullName>
    </submittedName>
</protein>